<dbReference type="Pfam" id="PF13545">
    <property type="entry name" value="HTH_Crp_2"/>
    <property type="match status" value="1"/>
</dbReference>
<dbReference type="InterPro" id="IPR018490">
    <property type="entry name" value="cNMP-bd_dom_sf"/>
</dbReference>
<dbReference type="PROSITE" id="PS50042">
    <property type="entry name" value="CNMP_BINDING_3"/>
    <property type="match status" value="1"/>
</dbReference>
<dbReference type="Gene3D" id="1.10.10.10">
    <property type="entry name" value="Winged helix-like DNA-binding domain superfamily/Winged helix DNA-binding domain"/>
    <property type="match status" value="1"/>
</dbReference>
<dbReference type="AlphaFoldDB" id="A0A545TN88"/>
<protein>
    <submittedName>
        <fullName evidence="6">Crp/Fnr family transcriptional regulator</fullName>
    </submittedName>
</protein>
<dbReference type="InterPro" id="IPR014710">
    <property type="entry name" value="RmlC-like_jellyroll"/>
</dbReference>
<dbReference type="GO" id="GO:0005829">
    <property type="term" value="C:cytosol"/>
    <property type="evidence" value="ECO:0007669"/>
    <property type="project" value="TreeGrafter"/>
</dbReference>
<comment type="caution">
    <text evidence="6">The sequence shown here is derived from an EMBL/GenBank/DDBJ whole genome shotgun (WGS) entry which is preliminary data.</text>
</comment>
<dbReference type="PRINTS" id="PR00103">
    <property type="entry name" value="CAMPKINASE"/>
</dbReference>
<evidence type="ECO:0000256" key="1">
    <source>
        <dbReference type="ARBA" id="ARBA00023015"/>
    </source>
</evidence>
<dbReference type="InterPro" id="IPR018488">
    <property type="entry name" value="cNMP-bd_CS"/>
</dbReference>
<proteinExistence type="predicted"/>
<keyword evidence="2" id="KW-0238">DNA-binding</keyword>
<name>A0A545TN88_9GAMM</name>
<feature type="domain" description="Cyclic nucleotide-binding" evidence="4">
    <location>
        <begin position="7"/>
        <end position="127"/>
    </location>
</feature>
<accession>A0A545TN88</accession>
<dbReference type="PROSITE" id="PS00889">
    <property type="entry name" value="CNMP_BINDING_2"/>
    <property type="match status" value="1"/>
</dbReference>
<dbReference type="EMBL" id="VHSG01000012">
    <property type="protein sequence ID" value="TQV78692.1"/>
    <property type="molecule type" value="Genomic_DNA"/>
</dbReference>
<dbReference type="SMART" id="SM00419">
    <property type="entry name" value="HTH_CRP"/>
    <property type="match status" value="1"/>
</dbReference>
<dbReference type="InterPro" id="IPR050397">
    <property type="entry name" value="Env_Response_Regulators"/>
</dbReference>
<dbReference type="Pfam" id="PF00027">
    <property type="entry name" value="cNMP_binding"/>
    <property type="match status" value="1"/>
</dbReference>
<dbReference type="InterPro" id="IPR012318">
    <property type="entry name" value="HTH_CRP"/>
</dbReference>
<dbReference type="PROSITE" id="PS51063">
    <property type="entry name" value="HTH_CRP_2"/>
    <property type="match status" value="1"/>
</dbReference>
<sequence length="212" mass="23892">MLENVKLFQDTPKHITDALAAFSVRRSYPKNTILFMEGDENSQLFIIESGKIRVFVNGEDGKQVTLNFMGEGEYFGELALIDGNPRSASVMTVTDSVFVTVSRKDFQQFIAQHPEYALDMMRQLVSRIRGLTDSVKDMALLDVYGRVSQLLRRLADTDDRVCNPKPTHQEIANMVGASREMVSRIMKELVIGGYIEQQPDALVICKQLPAGW</sequence>
<gene>
    <name evidence="6" type="ORF">FKG94_11725</name>
</gene>
<dbReference type="OrthoDB" id="6881322at2"/>
<feature type="domain" description="HTH crp-type" evidence="5">
    <location>
        <begin position="141"/>
        <end position="209"/>
    </location>
</feature>
<keyword evidence="1" id="KW-0805">Transcription regulation</keyword>
<dbReference type="InterPro" id="IPR000595">
    <property type="entry name" value="cNMP-bd_dom"/>
</dbReference>
<dbReference type="CDD" id="cd00038">
    <property type="entry name" value="CAP_ED"/>
    <property type="match status" value="1"/>
</dbReference>
<dbReference type="Proteomes" id="UP000319732">
    <property type="component" value="Unassembled WGS sequence"/>
</dbReference>
<evidence type="ECO:0000313" key="7">
    <source>
        <dbReference type="Proteomes" id="UP000319732"/>
    </source>
</evidence>
<dbReference type="SUPFAM" id="SSF51206">
    <property type="entry name" value="cAMP-binding domain-like"/>
    <property type="match status" value="1"/>
</dbReference>
<reference evidence="6 7" key="1">
    <citation type="submission" date="2019-06" db="EMBL/GenBank/DDBJ databases">
        <title>Whole genome sequence for Cellvibrionaceae sp. R142.</title>
        <authorList>
            <person name="Wang G."/>
        </authorList>
    </citation>
    <scope>NUCLEOTIDE SEQUENCE [LARGE SCALE GENOMIC DNA]</scope>
    <source>
        <strain evidence="6 7">R142</strain>
    </source>
</reference>
<dbReference type="SMART" id="SM00100">
    <property type="entry name" value="cNMP"/>
    <property type="match status" value="1"/>
</dbReference>
<evidence type="ECO:0000256" key="2">
    <source>
        <dbReference type="ARBA" id="ARBA00023125"/>
    </source>
</evidence>
<dbReference type="GO" id="GO:0003677">
    <property type="term" value="F:DNA binding"/>
    <property type="evidence" value="ECO:0007669"/>
    <property type="project" value="UniProtKB-KW"/>
</dbReference>
<organism evidence="6 7">
    <name type="scientific">Exilibacterium tricleocarpae</name>
    <dbReference type="NCBI Taxonomy" id="2591008"/>
    <lineage>
        <taxon>Bacteria</taxon>
        <taxon>Pseudomonadati</taxon>
        <taxon>Pseudomonadota</taxon>
        <taxon>Gammaproteobacteria</taxon>
        <taxon>Cellvibrionales</taxon>
        <taxon>Cellvibrionaceae</taxon>
        <taxon>Exilibacterium</taxon>
    </lineage>
</organism>
<dbReference type="SUPFAM" id="SSF46785">
    <property type="entry name" value="Winged helix' DNA-binding domain"/>
    <property type="match status" value="1"/>
</dbReference>
<dbReference type="InterPro" id="IPR036388">
    <property type="entry name" value="WH-like_DNA-bd_sf"/>
</dbReference>
<evidence type="ECO:0000259" key="5">
    <source>
        <dbReference type="PROSITE" id="PS51063"/>
    </source>
</evidence>
<dbReference type="PANTHER" id="PTHR24567">
    <property type="entry name" value="CRP FAMILY TRANSCRIPTIONAL REGULATORY PROTEIN"/>
    <property type="match status" value="1"/>
</dbReference>
<dbReference type="Gene3D" id="2.60.120.10">
    <property type="entry name" value="Jelly Rolls"/>
    <property type="match status" value="1"/>
</dbReference>
<dbReference type="RefSeq" id="WP_142904472.1">
    <property type="nucleotide sequence ID" value="NZ_ML660093.1"/>
</dbReference>
<dbReference type="GO" id="GO:0003700">
    <property type="term" value="F:DNA-binding transcription factor activity"/>
    <property type="evidence" value="ECO:0007669"/>
    <property type="project" value="TreeGrafter"/>
</dbReference>
<evidence type="ECO:0000313" key="6">
    <source>
        <dbReference type="EMBL" id="TQV78692.1"/>
    </source>
</evidence>
<dbReference type="PANTHER" id="PTHR24567:SF74">
    <property type="entry name" value="HTH-TYPE TRANSCRIPTIONAL REGULATOR ARCR"/>
    <property type="match status" value="1"/>
</dbReference>
<keyword evidence="7" id="KW-1185">Reference proteome</keyword>
<evidence type="ECO:0000256" key="3">
    <source>
        <dbReference type="ARBA" id="ARBA00023163"/>
    </source>
</evidence>
<evidence type="ECO:0000259" key="4">
    <source>
        <dbReference type="PROSITE" id="PS50042"/>
    </source>
</evidence>
<dbReference type="InterPro" id="IPR036390">
    <property type="entry name" value="WH_DNA-bd_sf"/>
</dbReference>
<keyword evidence="3" id="KW-0804">Transcription</keyword>